<dbReference type="PANTHER" id="PTHR47592:SF27">
    <property type="entry name" value="OS08G0421700 PROTEIN"/>
    <property type="match status" value="1"/>
</dbReference>
<evidence type="ECO:0000313" key="3">
    <source>
        <dbReference type="EMBL" id="RVX19809.1"/>
    </source>
</evidence>
<sequence length="243" mass="26856">MTTESDNVVVTELAPVANPTVAQVPAMPTAVPISVSPGEKTREVQNYVMNGLADSLYNVYSDKKTAKELWESLDRKYKTEDAGAKKFVVGRFLDYKMVDSKTVVIKSKNFNSKAKTNNNKGKGSKLGLKEGSQRSRNFKGNASIVVSKVTTVVSEVNLVGSNPKEWWIDTGATRHVCSDKKMFSTFEPIENGEKVFMGNSATSEIKGQGKVILKMDFWERVDSDQCFICTGNSQELGVWFIAE</sequence>
<dbReference type="EMBL" id="QGNW01000008">
    <property type="protein sequence ID" value="RVX19809.1"/>
    <property type="molecule type" value="Genomic_DNA"/>
</dbReference>
<dbReference type="InterPro" id="IPR054722">
    <property type="entry name" value="PolX-like_BBD"/>
</dbReference>
<dbReference type="AlphaFoldDB" id="A0A438KF40"/>
<gene>
    <name evidence="3" type="ORF">CK203_005258</name>
</gene>
<name>A0A438KF40_VITVI</name>
<dbReference type="Pfam" id="PF22936">
    <property type="entry name" value="Pol_BBD"/>
    <property type="match status" value="1"/>
</dbReference>
<feature type="domain" description="Retrovirus-related Pol polyprotein from transposon TNT 1-94-like beta-barrel" evidence="2">
    <location>
        <begin position="166"/>
        <end position="216"/>
    </location>
</feature>
<dbReference type="Pfam" id="PF14223">
    <property type="entry name" value="Retrotran_gag_2"/>
    <property type="match status" value="1"/>
</dbReference>
<feature type="region of interest" description="Disordered" evidence="1">
    <location>
        <begin position="112"/>
        <end position="134"/>
    </location>
</feature>
<proteinExistence type="predicted"/>
<dbReference type="Proteomes" id="UP000288805">
    <property type="component" value="Unassembled WGS sequence"/>
</dbReference>
<evidence type="ECO:0000256" key="1">
    <source>
        <dbReference type="SAM" id="MobiDB-lite"/>
    </source>
</evidence>
<evidence type="ECO:0000313" key="4">
    <source>
        <dbReference type="Proteomes" id="UP000288805"/>
    </source>
</evidence>
<dbReference type="PANTHER" id="PTHR47592">
    <property type="entry name" value="PBF68 PROTEIN"/>
    <property type="match status" value="1"/>
</dbReference>
<comment type="caution">
    <text evidence="3">The sequence shown here is derived from an EMBL/GenBank/DDBJ whole genome shotgun (WGS) entry which is preliminary data.</text>
</comment>
<evidence type="ECO:0000259" key="2">
    <source>
        <dbReference type="Pfam" id="PF22936"/>
    </source>
</evidence>
<protein>
    <recommendedName>
        <fullName evidence="2">Retrovirus-related Pol polyprotein from transposon TNT 1-94-like beta-barrel domain-containing protein</fullName>
    </recommendedName>
</protein>
<organism evidence="3 4">
    <name type="scientific">Vitis vinifera</name>
    <name type="common">Grape</name>
    <dbReference type="NCBI Taxonomy" id="29760"/>
    <lineage>
        <taxon>Eukaryota</taxon>
        <taxon>Viridiplantae</taxon>
        <taxon>Streptophyta</taxon>
        <taxon>Embryophyta</taxon>
        <taxon>Tracheophyta</taxon>
        <taxon>Spermatophyta</taxon>
        <taxon>Magnoliopsida</taxon>
        <taxon>eudicotyledons</taxon>
        <taxon>Gunneridae</taxon>
        <taxon>Pentapetalae</taxon>
        <taxon>rosids</taxon>
        <taxon>Vitales</taxon>
        <taxon>Vitaceae</taxon>
        <taxon>Viteae</taxon>
        <taxon>Vitis</taxon>
    </lineage>
</organism>
<accession>A0A438KF40</accession>
<reference evidence="3 4" key="1">
    <citation type="journal article" date="2018" name="PLoS Genet.">
        <title>Population sequencing reveals clonal diversity and ancestral inbreeding in the grapevine cultivar Chardonnay.</title>
        <authorList>
            <person name="Roach M.J."/>
            <person name="Johnson D.L."/>
            <person name="Bohlmann J."/>
            <person name="van Vuuren H.J."/>
            <person name="Jones S.J."/>
            <person name="Pretorius I.S."/>
            <person name="Schmidt S.A."/>
            <person name="Borneman A.R."/>
        </authorList>
    </citation>
    <scope>NUCLEOTIDE SEQUENCE [LARGE SCALE GENOMIC DNA]</scope>
    <source>
        <strain evidence="4">cv. Chardonnay</strain>
        <tissue evidence="3">Leaf</tissue>
    </source>
</reference>
<feature type="compositionally biased region" description="Low complexity" evidence="1">
    <location>
        <begin position="112"/>
        <end position="126"/>
    </location>
</feature>